<feature type="domain" description="3-keto-alpha-glucoside-1,2-lyase/3-keto-2-hydroxy-glucal hydratase" evidence="2">
    <location>
        <begin position="25"/>
        <end position="252"/>
    </location>
</feature>
<feature type="signal peptide" evidence="1">
    <location>
        <begin position="1"/>
        <end position="21"/>
    </location>
</feature>
<evidence type="ECO:0000313" key="4">
    <source>
        <dbReference type="Proteomes" id="UP001207930"/>
    </source>
</evidence>
<gene>
    <name evidence="3" type="ORF">OKA04_03095</name>
</gene>
<proteinExistence type="predicted"/>
<keyword evidence="4" id="KW-1185">Reference proteome</keyword>
<dbReference type="InterPro" id="IPR010496">
    <property type="entry name" value="AL/BT2_dom"/>
</dbReference>
<evidence type="ECO:0000259" key="2">
    <source>
        <dbReference type="Pfam" id="PF06439"/>
    </source>
</evidence>
<dbReference type="Pfam" id="PF06439">
    <property type="entry name" value="3keto-disac_hyd"/>
    <property type="match status" value="1"/>
</dbReference>
<dbReference type="EMBL" id="JAPDDS010000001">
    <property type="protein sequence ID" value="MCW1883698.1"/>
    <property type="molecule type" value="Genomic_DNA"/>
</dbReference>
<accession>A0ABT3FJF4</accession>
<keyword evidence="1" id="KW-0732">Signal</keyword>
<name>A0ABT3FJF4_9BACT</name>
<protein>
    <submittedName>
        <fullName evidence="3">DUF1080 domain-containing protein</fullName>
    </submittedName>
</protein>
<evidence type="ECO:0000256" key="1">
    <source>
        <dbReference type="SAM" id="SignalP"/>
    </source>
</evidence>
<dbReference type="Gene3D" id="2.60.120.560">
    <property type="entry name" value="Exo-inulinase, domain 1"/>
    <property type="match status" value="1"/>
</dbReference>
<dbReference type="RefSeq" id="WP_264499657.1">
    <property type="nucleotide sequence ID" value="NZ_JAPDDS010000001.1"/>
</dbReference>
<dbReference type="Proteomes" id="UP001207930">
    <property type="component" value="Unassembled WGS sequence"/>
</dbReference>
<sequence length="258" mass="28559">MMTTTLRVAALAALLVSCASGQDEKWTSIFNGKDLDGWTPKIRGYALGEDPKKTFVVEDGAIKVDYKNYTEWGDTFGHLFYKTKYSNYKIRLEYRFVGDQVKGGPGWATQNSGIMLHCQEPKTMGKDQDFPASLEFQLLGAGNGVKTTGNLCTPGTYITIDGKVNKTHCINSQEPTKPLGEWVKAEAEVHGGKLVKHLIDGKVVFEYTDTKLDEGDASAKPLIEVQGNNNLTEGYISLQSESHPVEFRKIEVLELKAE</sequence>
<reference evidence="3 4" key="1">
    <citation type="submission" date="2022-10" db="EMBL/GenBank/DDBJ databases">
        <title>Luteolibacter flavescens strain MCCC 1K03193, whole genome shotgun sequencing project.</title>
        <authorList>
            <person name="Zhao G."/>
            <person name="Shen L."/>
        </authorList>
    </citation>
    <scope>NUCLEOTIDE SEQUENCE [LARGE SCALE GENOMIC DNA]</scope>
    <source>
        <strain evidence="3 4">MCCC 1K03193</strain>
    </source>
</reference>
<comment type="caution">
    <text evidence="3">The sequence shown here is derived from an EMBL/GenBank/DDBJ whole genome shotgun (WGS) entry which is preliminary data.</text>
</comment>
<feature type="chain" id="PRO_5045721248" evidence="1">
    <location>
        <begin position="22"/>
        <end position="258"/>
    </location>
</feature>
<organism evidence="3 4">
    <name type="scientific">Luteolibacter flavescens</name>
    <dbReference type="NCBI Taxonomy" id="1859460"/>
    <lineage>
        <taxon>Bacteria</taxon>
        <taxon>Pseudomonadati</taxon>
        <taxon>Verrucomicrobiota</taxon>
        <taxon>Verrucomicrobiia</taxon>
        <taxon>Verrucomicrobiales</taxon>
        <taxon>Verrucomicrobiaceae</taxon>
        <taxon>Luteolibacter</taxon>
    </lineage>
</organism>
<evidence type="ECO:0000313" key="3">
    <source>
        <dbReference type="EMBL" id="MCW1883698.1"/>
    </source>
</evidence>
<dbReference type="PROSITE" id="PS51257">
    <property type="entry name" value="PROKAR_LIPOPROTEIN"/>
    <property type="match status" value="1"/>
</dbReference>